<dbReference type="InterPro" id="IPR006626">
    <property type="entry name" value="PbH1"/>
</dbReference>
<proteinExistence type="predicted"/>
<comment type="caution">
    <text evidence="1">The sequence shown here is derived from an EMBL/GenBank/DDBJ whole genome shotgun (WGS) entry which is preliminary data.</text>
</comment>
<reference evidence="1 2" key="1">
    <citation type="submission" date="2018-12" db="EMBL/GenBank/DDBJ databases">
        <title>Genome Sequence of Candidatus Viridilinea halotolerans isolated from saline sulfide-rich spring.</title>
        <authorList>
            <person name="Grouzdev D.S."/>
            <person name="Burganskaya E.I."/>
            <person name="Krutkina M.S."/>
            <person name="Sukhacheva M.V."/>
            <person name="Gorlenko V.M."/>
        </authorList>
    </citation>
    <scope>NUCLEOTIDE SEQUENCE [LARGE SCALE GENOMIC DNA]</scope>
    <source>
        <strain evidence="1">Chok-6</strain>
    </source>
</reference>
<dbReference type="SMART" id="SM00710">
    <property type="entry name" value="PbH1"/>
    <property type="match status" value="11"/>
</dbReference>
<protein>
    <submittedName>
        <fullName evidence="1">Uncharacterized protein</fullName>
    </submittedName>
</protein>
<evidence type="ECO:0000313" key="1">
    <source>
        <dbReference type="EMBL" id="RRR75010.1"/>
    </source>
</evidence>
<evidence type="ECO:0000313" key="2">
    <source>
        <dbReference type="Proteomes" id="UP000280307"/>
    </source>
</evidence>
<organism evidence="1 2">
    <name type="scientific">Candidatus Viridilinea halotolerans</name>
    <dbReference type="NCBI Taxonomy" id="2491704"/>
    <lineage>
        <taxon>Bacteria</taxon>
        <taxon>Bacillati</taxon>
        <taxon>Chloroflexota</taxon>
        <taxon>Chloroflexia</taxon>
        <taxon>Chloroflexales</taxon>
        <taxon>Chloroflexineae</taxon>
        <taxon>Oscillochloridaceae</taxon>
        <taxon>Candidatus Viridilinea</taxon>
    </lineage>
</organism>
<dbReference type="InterPro" id="IPR011050">
    <property type="entry name" value="Pectin_lyase_fold/virulence"/>
</dbReference>
<dbReference type="AlphaFoldDB" id="A0A426U510"/>
<name>A0A426U510_9CHLR</name>
<accession>A0A426U510</accession>
<sequence>MAPRYRHANLLLLFAMLLMTILQPRPLAAQGPTFTVNSLLDTNVCDATTCTLRGALTQATAGSTIRFSVSGEIALSGILPALSVGGVTIDATSAAAPYNPTIFINAAGIATGGMTYGLQITSDNNVIRGLGIIRVPMGAGSTDDVGAGIIIDRGSNNAIYNCWIGLAANGTNAAGNAGYGILIKNGASNNIIGANSDRDRNVISANLQGSIGLIGQTFDPVRYNTGNRIEGNYIGPNAVANAKPLSADTEGAVAGIHVRAATNDTTISNNVIGTFISERSGIIAAGIAVGSHGTVTLISDLIPNNTRIVGNHIGVSPSGVALSNRIGIAIGEAGAYGPRNTFIGDPLVAGSGNVIAGNTRNGIYLEDTSFAWGDVTIAGNRLGMTSGGALLGNATGGEPGSATIYVGRNQPTNPAVTPGRATIGPGNIVAASGLYGIRVRSGGHTIKGNLIGTNANGTASTLPGTAHQAASIFLEHGTGVTVGGPNSAERNIIAFSNSLAGGGSFAILVNPGAANLSGCAGTCTTGGHIIEGNYIGVSANGAGRLNTPTSSRDGILLARTTNNTIRNNLIGGLAIGIRIGLSATNYNANSNLIIDNKIGAPVSGEIAFTSIPSAAQLASAPRNLQEGIKIVHGNENRIENNLIAYNGSGAGGSLVYPGVRVGDNSITGAGNTTAAGNNRIIGNRLVRNSDHTTAATSSGVFVDTATRVLISRNTTQFHHGDGIFLFFNGNANRAAPTSLTFTATTPGVQLARIQGSATDCGAGCTVEIFTSNLSTETREGPVYVTSGTTGTGGAFAIDLPFCQEYLTATVTDSNNNTSPYSNQIGPFAAGSCTPATFNLTQANPNQQSLLAGTTYTYTHRLAHTAQVALTYNIQIASDLGWARGPLQVTVPAGGTVDVPVVVSVPAAATEGQRDTTTIRATLGNVASNQISNITTARLPQGPTPTLNGPFNLNQGATQTTFNYTLTNAGDQPGSFVVNPPTFSSTPPSGWSFQQPLTALNFNLAAGASANFAIVINTPGSPPADSFGFSFVASTQGLTPNRTVTRNDTVEVPVIR</sequence>
<feature type="non-terminal residue" evidence="1">
    <location>
        <position position="1055"/>
    </location>
</feature>
<gene>
    <name evidence="1" type="ORF">EI684_05715</name>
</gene>
<dbReference type="SUPFAM" id="SSF51126">
    <property type="entry name" value="Pectin lyase-like"/>
    <property type="match status" value="1"/>
</dbReference>
<dbReference type="Proteomes" id="UP000280307">
    <property type="component" value="Unassembled WGS sequence"/>
</dbReference>
<dbReference type="EMBL" id="RSAS01000220">
    <property type="protein sequence ID" value="RRR75010.1"/>
    <property type="molecule type" value="Genomic_DNA"/>
</dbReference>